<keyword evidence="3" id="KW-1185">Reference proteome</keyword>
<dbReference type="AlphaFoldDB" id="A0A5B8W1R2"/>
<name>A0A5B8W1R2_9SPHI</name>
<sequence length="254" mass="30042">MMSAIEIKKRKKRKPKYPTETERVNAVRASKVRCNKKKKPKAMIKPLYGNFNDRYRSGLFKYLILKNFHAMVTLTHKSRTTLKQHEVLINRKLKLMVGKGFISCFFKVNEYKDNKYHCHILVEDAAVAKDLAGVFKRWWKENGNCDYKRIKSELDKGKAVNYCLKQLQPESRKHSIQELIDTWDYYQIPEPVVQVDLFRNPDFLAYIRRSKDYEYKRPAGSLIIPGMTLNEAFNRIQAKMDKRITPQNKLVAIY</sequence>
<organism evidence="2 3">
    <name type="scientific">Mucilaginibacter ginsenosidivorax</name>
    <dbReference type="NCBI Taxonomy" id="862126"/>
    <lineage>
        <taxon>Bacteria</taxon>
        <taxon>Pseudomonadati</taxon>
        <taxon>Bacteroidota</taxon>
        <taxon>Sphingobacteriia</taxon>
        <taxon>Sphingobacteriales</taxon>
        <taxon>Sphingobacteriaceae</taxon>
        <taxon>Mucilaginibacter</taxon>
    </lineage>
</organism>
<dbReference type="Proteomes" id="UP000321362">
    <property type="component" value="Chromosome"/>
</dbReference>
<evidence type="ECO:0000256" key="1">
    <source>
        <dbReference type="SAM" id="MobiDB-lite"/>
    </source>
</evidence>
<evidence type="ECO:0000313" key="2">
    <source>
        <dbReference type="EMBL" id="QEC77824.1"/>
    </source>
</evidence>
<dbReference type="KEGG" id="mgk:FSB76_18460"/>
<accession>A0A5B8W1R2</accession>
<reference evidence="2 3" key="1">
    <citation type="journal article" date="2013" name="J. Microbiol.">
        <title>Mucilaginibacter ginsenosidivorax sp. nov., with ginsenoside converting activity isolated from sediment.</title>
        <authorList>
            <person name="Kim J.K."/>
            <person name="Choi T.E."/>
            <person name="Liu Q.M."/>
            <person name="Park H.Y."/>
            <person name="Yi T.H."/>
            <person name="Yoon M.H."/>
            <person name="Kim S.C."/>
            <person name="Im W.T."/>
        </authorList>
    </citation>
    <scope>NUCLEOTIDE SEQUENCE [LARGE SCALE GENOMIC DNA]</scope>
    <source>
        <strain evidence="2 3">KHI28</strain>
    </source>
</reference>
<protein>
    <submittedName>
        <fullName evidence="2">Uncharacterized protein</fullName>
    </submittedName>
</protein>
<gene>
    <name evidence="2" type="ORF">FSB76_18460</name>
</gene>
<dbReference type="RefSeq" id="WP_147055876.1">
    <property type="nucleotide sequence ID" value="NZ_CP042437.1"/>
</dbReference>
<feature type="region of interest" description="Disordered" evidence="1">
    <location>
        <begin position="1"/>
        <end position="20"/>
    </location>
</feature>
<evidence type="ECO:0000313" key="3">
    <source>
        <dbReference type="Proteomes" id="UP000321362"/>
    </source>
</evidence>
<proteinExistence type="predicted"/>
<dbReference type="EMBL" id="CP042437">
    <property type="protein sequence ID" value="QEC77824.1"/>
    <property type="molecule type" value="Genomic_DNA"/>
</dbReference>